<name>A0AAV4M6U6_9ARAC</name>
<accession>A0AAV4M6U6</accession>
<dbReference type="AlphaFoldDB" id="A0AAV4M6U6"/>
<comment type="caution">
    <text evidence="1">The sequence shown here is derived from an EMBL/GenBank/DDBJ whole genome shotgun (WGS) entry which is preliminary data.</text>
</comment>
<dbReference type="Proteomes" id="UP001054837">
    <property type="component" value="Unassembled WGS sequence"/>
</dbReference>
<keyword evidence="2" id="KW-1185">Reference proteome</keyword>
<evidence type="ECO:0000313" key="2">
    <source>
        <dbReference type="Proteomes" id="UP001054837"/>
    </source>
</evidence>
<proteinExistence type="predicted"/>
<reference evidence="1 2" key="1">
    <citation type="submission" date="2021-06" db="EMBL/GenBank/DDBJ databases">
        <title>Caerostris darwini draft genome.</title>
        <authorList>
            <person name="Kono N."/>
            <person name="Arakawa K."/>
        </authorList>
    </citation>
    <scope>NUCLEOTIDE SEQUENCE [LARGE SCALE GENOMIC DNA]</scope>
</reference>
<dbReference type="EMBL" id="BPLQ01000001">
    <property type="protein sequence ID" value="GIX66569.1"/>
    <property type="molecule type" value="Genomic_DNA"/>
</dbReference>
<evidence type="ECO:0000313" key="1">
    <source>
        <dbReference type="EMBL" id="GIX66569.1"/>
    </source>
</evidence>
<protein>
    <submittedName>
        <fullName evidence="1">Uncharacterized protein</fullName>
    </submittedName>
</protein>
<organism evidence="1 2">
    <name type="scientific">Caerostris darwini</name>
    <dbReference type="NCBI Taxonomy" id="1538125"/>
    <lineage>
        <taxon>Eukaryota</taxon>
        <taxon>Metazoa</taxon>
        <taxon>Ecdysozoa</taxon>
        <taxon>Arthropoda</taxon>
        <taxon>Chelicerata</taxon>
        <taxon>Arachnida</taxon>
        <taxon>Araneae</taxon>
        <taxon>Araneomorphae</taxon>
        <taxon>Entelegynae</taxon>
        <taxon>Araneoidea</taxon>
        <taxon>Araneidae</taxon>
        <taxon>Caerostris</taxon>
    </lineage>
</organism>
<gene>
    <name evidence="1" type="ORF">CDAR_573271</name>
</gene>
<sequence>MHGALLHPCNTVRSALFKERGLPFRDLRFQVPPQESRIASLEPLAQFHESVNTQEVKEKMRLCLSLRPAEVHTFPKVLGRVIAQPTAIVCQEFKTKNRAVVGVFQLHVKRSITWSSNENSTASTVIVNFATKKYLECIRRNVSRSLQNHLLQVDRNPCLFIYLSHQYERKHLKNQRWGSRSSSKNELQPPGKINPEFSTCYSKFESKQKSCIAHCSYEFWHCVVGSCEN</sequence>